<gene>
    <name evidence="1" type="ORF">EZS27_003742</name>
</gene>
<reference evidence="1" key="1">
    <citation type="submission" date="2019-03" db="EMBL/GenBank/DDBJ databases">
        <title>Single cell metagenomics reveals metabolic interactions within the superorganism composed of flagellate Streblomastix strix and complex community of Bacteroidetes bacteria on its surface.</title>
        <authorList>
            <person name="Treitli S.C."/>
            <person name="Kolisko M."/>
            <person name="Husnik F."/>
            <person name="Keeling P."/>
            <person name="Hampl V."/>
        </authorList>
    </citation>
    <scope>NUCLEOTIDE SEQUENCE</scope>
    <source>
        <strain evidence="1">STM</strain>
    </source>
</reference>
<dbReference type="InterPro" id="IPR025366">
    <property type="entry name" value="DUF4270"/>
</dbReference>
<name>A0A5J4SUI6_9ZZZZ</name>
<dbReference type="AlphaFoldDB" id="A0A5J4SUI6"/>
<comment type="caution">
    <text evidence="1">The sequence shown here is derived from an EMBL/GenBank/DDBJ whole genome shotgun (WGS) entry which is preliminary data.</text>
</comment>
<protein>
    <recommendedName>
        <fullName evidence="2">DUF4270 domain-containing protein</fullName>
    </recommendedName>
</protein>
<dbReference type="PROSITE" id="PS51257">
    <property type="entry name" value="PROKAR_LIPOPROTEIN"/>
    <property type="match status" value="1"/>
</dbReference>
<sequence length="491" mass="55842">MKIKYLLLGGMVFLSVFGCDDNTGGLGLNMLPDGDEIVSESKVYGVATESVLAGPVYAKTSMGYLGKFTDPLFGTYEAEFMSQLNCTDDFRFPPVSTEENSKGIMAGDSIVSAEVVFLYNSYFGDSLNICSMSVYELERNLEKYHYTDLKPEAEGYYNSNKFIGRKAYTAVDLSVNKEADTYRQISVPLSKEFGERVYRLNREHPEYFKNAQSFTDNVFKGIYVRSENSDGTVLDIEKIQLNIRFRAHYKDSLGYNRKKNENGEDSLYYAIATFASTKEVIQVNHFENSSQLEERVKEMDWTYVKSPAGIFTRATLPIQEIADDLERDTINSVKLVFTHYAQRSEDAFGLNPTATLLLVREKEMKIFFEENKLTDNTTSYFSKRNAVGTNQYVFNNIVRLVNACIAEKAEAKRAAGDNWSKEEEEAWEKENKWNHVLLVPVKIYTEGSVSTGDETVISIHHDMSPGYVKLKGGDKDKLELEVVYSTFPYRK</sequence>
<evidence type="ECO:0000313" key="1">
    <source>
        <dbReference type="EMBL" id="KAA6348855.1"/>
    </source>
</evidence>
<dbReference type="EMBL" id="SNRY01000059">
    <property type="protein sequence ID" value="KAA6348855.1"/>
    <property type="molecule type" value="Genomic_DNA"/>
</dbReference>
<dbReference type="Pfam" id="PF14092">
    <property type="entry name" value="DUF4270"/>
    <property type="match status" value="1"/>
</dbReference>
<evidence type="ECO:0008006" key="2">
    <source>
        <dbReference type="Google" id="ProtNLM"/>
    </source>
</evidence>
<proteinExistence type="predicted"/>
<accession>A0A5J4SUI6</accession>
<organism evidence="1">
    <name type="scientific">termite gut metagenome</name>
    <dbReference type="NCBI Taxonomy" id="433724"/>
    <lineage>
        <taxon>unclassified sequences</taxon>
        <taxon>metagenomes</taxon>
        <taxon>organismal metagenomes</taxon>
    </lineage>
</organism>